<evidence type="ECO:0000313" key="1">
    <source>
        <dbReference type="EMBL" id="RDX39946.1"/>
    </source>
</evidence>
<evidence type="ECO:0000313" key="2">
    <source>
        <dbReference type="Proteomes" id="UP000256964"/>
    </source>
</evidence>
<gene>
    <name evidence="1" type="ORF">OH76DRAFT_1424002</name>
</gene>
<dbReference type="Proteomes" id="UP000256964">
    <property type="component" value="Unassembled WGS sequence"/>
</dbReference>
<keyword evidence="2" id="KW-1185">Reference proteome</keyword>
<reference evidence="1 2" key="1">
    <citation type="journal article" date="2018" name="Biotechnol. Biofuels">
        <title>Integrative visual omics of the white-rot fungus Polyporus brumalis exposes the biotechnological potential of its oxidative enzymes for delignifying raw plant biomass.</title>
        <authorList>
            <person name="Miyauchi S."/>
            <person name="Rancon A."/>
            <person name="Drula E."/>
            <person name="Hage H."/>
            <person name="Chaduli D."/>
            <person name="Favel A."/>
            <person name="Grisel S."/>
            <person name="Henrissat B."/>
            <person name="Herpoel-Gimbert I."/>
            <person name="Ruiz-Duenas F.J."/>
            <person name="Chevret D."/>
            <person name="Hainaut M."/>
            <person name="Lin J."/>
            <person name="Wang M."/>
            <person name="Pangilinan J."/>
            <person name="Lipzen A."/>
            <person name="Lesage-Meessen L."/>
            <person name="Navarro D."/>
            <person name="Riley R."/>
            <person name="Grigoriev I.V."/>
            <person name="Zhou S."/>
            <person name="Raouche S."/>
            <person name="Rosso M.N."/>
        </authorList>
    </citation>
    <scope>NUCLEOTIDE SEQUENCE [LARGE SCALE GENOMIC DNA]</scope>
    <source>
        <strain evidence="1 2">BRFM 1820</strain>
    </source>
</reference>
<dbReference type="OrthoDB" id="2692137at2759"/>
<dbReference type="AlphaFoldDB" id="A0A371CI56"/>
<proteinExistence type="predicted"/>
<protein>
    <submittedName>
        <fullName evidence="1">Uncharacterized protein</fullName>
    </submittedName>
</protein>
<accession>A0A371CI56</accession>
<sequence length="359" mass="39997">MYAPIWEAPNEHVDFELLQGAVFKTLGLLSKAWFAPIDRLVDDIAREVEEFAKGMDTQVLHLRRTMLDARDRILHFPSTFCDACIQTRTVQRFWLMCCAYIDFTRLTLHMDSDIPVAVDARFMGAFTTHPAVAQCLYRAGIPVWDEWNLDALVVDAIVVTEQPKVMCEPLESGASPIYSGLVGMALLQAVSRRAHLYLDVSRALAYPVPKALRSILLCMGDMKPEVGIMLTLLLVEGVTATHHTTHLIPVTLVGVTNQDLRSARRPYGVTGFLSLGYSLGRRTSNERVGTCSIGCTYAQRGHLLAHPEARVTRVPPQWWRNYLNGDIEGATPGVWRPSGKCSFGGPFVLTLCSARIRLL</sequence>
<organism evidence="1 2">
    <name type="scientific">Lentinus brumalis</name>
    <dbReference type="NCBI Taxonomy" id="2498619"/>
    <lineage>
        <taxon>Eukaryota</taxon>
        <taxon>Fungi</taxon>
        <taxon>Dikarya</taxon>
        <taxon>Basidiomycota</taxon>
        <taxon>Agaricomycotina</taxon>
        <taxon>Agaricomycetes</taxon>
        <taxon>Polyporales</taxon>
        <taxon>Polyporaceae</taxon>
        <taxon>Lentinus</taxon>
    </lineage>
</organism>
<name>A0A371CI56_9APHY</name>
<dbReference type="EMBL" id="KZ857610">
    <property type="protein sequence ID" value="RDX39946.1"/>
    <property type="molecule type" value="Genomic_DNA"/>
</dbReference>